<dbReference type="PRINTS" id="PR00260">
    <property type="entry name" value="CHEMTRNSDUCR"/>
</dbReference>
<dbReference type="PROSITE" id="PS50111">
    <property type="entry name" value="CHEMOTAXIS_TRANSDUC_2"/>
    <property type="match status" value="1"/>
</dbReference>
<feature type="region of interest" description="Disordered" evidence="4">
    <location>
        <begin position="509"/>
        <end position="540"/>
    </location>
</feature>
<comment type="similarity">
    <text evidence="2">Belongs to the methyl-accepting chemotaxis (MCP) protein family.</text>
</comment>
<dbReference type="PANTHER" id="PTHR32089:SF112">
    <property type="entry name" value="LYSOZYME-LIKE PROTEIN-RELATED"/>
    <property type="match status" value="1"/>
</dbReference>
<dbReference type="GO" id="GO:0006935">
    <property type="term" value="P:chemotaxis"/>
    <property type="evidence" value="ECO:0007669"/>
    <property type="project" value="InterPro"/>
</dbReference>
<keyword evidence="1 3" id="KW-0807">Transducer</keyword>
<organism evidence="8 9">
    <name type="scientific">Roseospira visakhapatnamensis</name>
    <dbReference type="NCBI Taxonomy" id="390880"/>
    <lineage>
        <taxon>Bacteria</taxon>
        <taxon>Pseudomonadati</taxon>
        <taxon>Pseudomonadota</taxon>
        <taxon>Alphaproteobacteria</taxon>
        <taxon>Rhodospirillales</taxon>
        <taxon>Rhodospirillaceae</taxon>
        <taxon>Roseospira</taxon>
    </lineage>
</organism>
<dbReference type="PROSITE" id="PS50885">
    <property type="entry name" value="HAMP"/>
    <property type="match status" value="1"/>
</dbReference>
<dbReference type="PANTHER" id="PTHR32089">
    <property type="entry name" value="METHYL-ACCEPTING CHEMOTAXIS PROTEIN MCPB"/>
    <property type="match status" value="1"/>
</dbReference>
<dbReference type="EMBL" id="JACIGK010000012">
    <property type="protein sequence ID" value="MBB4266310.1"/>
    <property type="molecule type" value="Genomic_DNA"/>
</dbReference>
<keyword evidence="5" id="KW-0812">Transmembrane</keyword>
<evidence type="ECO:0000259" key="7">
    <source>
        <dbReference type="PROSITE" id="PS50885"/>
    </source>
</evidence>
<evidence type="ECO:0000256" key="2">
    <source>
        <dbReference type="ARBA" id="ARBA00029447"/>
    </source>
</evidence>
<dbReference type="InterPro" id="IPR004089">
    <property type="entry name" value="MCPsignal_dom"/>
</dbReference>
<evidence type="ECO:0000256" key="1">
    <source>
        <dbReference type="ARBA" id="ARBA00023224"/>
    </source>
</evidence>
<evidence type="ECO:0000259" key="6">
    <source>
        <dbReference type="PROSITE" id="PS50111"/>
    </source>
</evidence>
<dbReference type="CDD" id="cd06225">
    <property type="entry name" value="HAMP"/>
    <property type="match status" value="1"/>
</dbReference>
<feature type="domain" description="Methyl-accepting transducer" evidence="6">
    <location>
        <begin position="315"/>
        <end position="537"/>
    </location>
</feature>
<dbReference type="InterPro" id="IPR024478">
    <property type="entry name" value="HlyB_4HB_MCP"/>
</dbReference>
<keyword evidence="5" id="KW-0472">Membrane</keyword>
<name>A0A7W6RDG8_9PROT</name>
<dbReference type="Pfam" id="PF00015">
    <property type="entry name" value="MCPsignal"/>
    <property type="match status" value="1"/>
</dbReference>
<evidence type="ECO:0000256" key="5">
    <source>
        <dbReference type="SAM" id="Phobius"/>
    </source>
</evidence>
<dbReference type="GO" id="GO:0007165">
    <property type="term" value="P:signal transduction"/>
    <property type="evidence" value="ECO:0007669"/>
    <property type="project" value="UniProtKB-KW"/>
</dbReference>
<feature type="domain" description="HAMP" evidence="7">
    <location>
        <begin position="221"/>
        <end position="274"/>
    </location>
</feature>
<gene>
    <name evidence="8" type="ORF">GGD89_001941</name>
</gene>
<evidence type="ECO:0000313" key="8">
    <source>
        <dbReference type="EMBL" id="MBB4266310.1"/>
    </source>
</evidence>
<reference evidence="8 9" key="1">
    <citation type="submission" date="2020-08" db="EMBL/GenBank/DDBJ databases">
        <title>Genome sequencing of Purple Non-Sulfur Bacteria from various extreme environments.</title>
        <authorList>
            <person name="Mayer M."/>
        </authorList>
    </citation>
    <scope>NUCLEOTIDE SEQUENCE [LARGE SCALE GENOMIC DNA]</scope>
    <source>
        <strain evidence="8 9">JA131</strain>
    </source>
</reference>
<sequence length="571" mass="60907">MTSGSATTTQPSFFSRFSIGARLAVGFAVLIAISILNGLIAQNSMGTLSDLTARMYRHPFAVSNAVLAADADITAMHRSMKDIALARDTAKINAASAEVDRLERDVDAQFAILRDRFLGDPRMINNAETAFKEWRAIRDDVIALVRAGDRDAAADITRERGAQHVALIDKHMTALNNFAQNKAVEFMDNSRDVRARVTLQTYALLGLSVIVAVALAWVITRSITAPIAHLISAMTRIADNDLAVEVPGLRRGDEIGAISQTVEVFKKNALKIEKMRAERAEEVKHAEQEKQRAMDILATDFETRVGEVIQSVSAAATQMQSAAHSMSTIAEDTSSQAANVTSAAELASENVQAVATATEELGGSITEISRQMREQTGAADDAFAASVASDAEIKGLAEKVESIGTVVNLITSIAEQTNLLALNATIEAARAGDAGKGFAVVANEVKSLATQTAKATEEIAAQIKDVQDRTDSVVTTIADINDKIEKIREISASVAAAIEEQNAAATEIGRSTQEASVGTRQVSSSIEGVTKTSERAGSGARHVLTSAENLSQQSEHLSARVAEFMKNLRVM</sequence>
<evidence type="ECO:0000313" key="9">
    <source>
        <dbReference type="Proteomes" id="UP000554286"/>
    </source>
</evidence>
<dbReference type="GO" id="GO:0004888">
    <property type="term" value="F:transmembrane signaling receptor activity"/>
    <property type="evidence" value="ECO:0007669"/>
    <property type="project" value="InterPro"/>
</dbReference>
<dbReference type="AlphaFoldDB" id="A0A7W6RDG8"/>
<dbReference type="Pfam" id="PF12729">
    <property type="entry name" value="4HB_MCP_1"/>
    <property type="match status" value="1"/>
</dbReference>
<protein>
    <submittedName>
        <fullName evidence="8">Methyl-accepting chemotaxis protein</fullName>
    </submittedName>
</protein>
<proteinExistence type="inferred from homology"/>
<evidence type="ECO:0000256" key="4">
    <source>
        <dbReference type="SAM" id="MobiDB-lite"/>
    </source>
</evidence>
<comment type="caution">
    <text evidence="8">The sequence shown here is derived from an EMBL/GenBank/DDBJ whole genome shotgun (WGS) entry which is preliminary data.</text>
</comment>
<dbReference type="SMART" id="SM00283">
    <property type="entry name" value="MA"/>
    <property type="match status" value="1"/>
</dbReference>
<dbReference type="InterPro" id="IPR004090">
    <property type="entry name" value="Chemotax_Me-accpt_rcpt"/>
</dbReference>
<feature type="transmembrane region" description="Helical" evidence="5">
    <location>
        <begin position="201"/>
        <end position="219"/>
    </location>
</feature>
<accession>A0A7W6RDG8</accession>
<keyword evidence="9" id="KW-1185">Reference proteome</keyword>
<dbReference type="Proteomes" id="UP000554286">
    <property type="component" value="Unassembled WGS sequence"/>
</dbReference>
<dbReference type="SUPFAM" id="SSF58104">
    <property type="entry name" value="Methyl-accepting chemotaxis protein (MCP) signaling domain"/>
    <property type="match status" value="1"/>
</dbReference>
<dbReference type="Gene3D" id="6.10.340.10">
    <property type="match status" value="1"/>
</dbReference>
<dbReference type="RefSeq" id="WP_184044549.1">
    <property type="nucleotide sequence ID" value="NZ_JACIGK010000012.1"/>
</dbReference>
<dbReference type="GO" id="GO:0016020">
    <property type="term" value="C:membrane"/>
    <property type="evidence" value="ECO:0007669"/>
    <property type="project" value="InterPro"/>
</dbReference>
<dbReference type="InterPro" id="IPR003660">
    <property type="entry name" value="HAMP_dom"/>
</dbReference>
<dbReference type="Pfam" id="PF00672">
    <property type="entry name" value="HAMP"/>
    <property type="match status" value="1"/>
</dbReference>
<feature type="compositionally biased region" description="Polar residues" evidence="4">
    <location>
        <begin position="509"/>
        <end position="531"/>
    </location>
</feature>
<evidence type="ECO:0000256" key="3">
    <source>
        <dbReference type="PROSITE-ProRule" id="PRU00284"/>
    </source>
</evidence>
<dbReference type="Gene3D" id="1.10.287.950">
    <property type="entry name" value="Methyl-accepting chemotaxis protein"/>
    <property type="match status" value="1"/>
</dbReference>
<keyword evidence="5" id="KW-1133">Transmembrane helix</keyword>
<dbReference type="SMART" id="SM00304">
    <property type="entry name" value="HAMP"/>
    <property type="match status" value="1"/>
</dbReference>
<feature type="transmembrane region" description="Helical" evidence="5">
    <location>
        <begin position="20"/>
        <end position="40"/>
    </location>
</feature>